<organism evidence="1 2">
    <name type="scientific">Cellulophaga phage phi19:1</name>
    <dbReference type="NCBI Taxonomy" id="1327970"/>
    <lineage>
        <taxon>Viruses</taxon>
        <taxon>Duplodnaviria</taxon>
        <taxon>Heunggongvirae</taxon>
        <taxon>Uroviricota</taxon>
        <taxon>Caudoviricetes</taxon>
        <taxon>Assiduviridae</taxon>
        <taxon>Cellubavirus</taxon>
        <taxon>Cellubavirus phi19una</taxon>
    </lineage>
</organism>
<name>R9ZXQ5_9CAUD</name>
<accession>R9ZXQ5</accession>
<protein>
    <submittedName>
        <fullName evidence="1">Uncharacterized protein</fullName>
    </submittedName>
</protein>
<keyword evidence="2" id="KW-1185">Reference proteome</keyword>
<dbReference type="Proteomes" id="UP000014730">
    <property type="component" value="Segment"/>
</dbReference>
<dbReference type="GeneID" id="16880899"/>
<proteinExistence type="predicted"/>
<sequence length="92" mass="10760">MEQTEIKTETYRKSIDKLFNDFKDKTGFLAFASEKIGVKASSIHSNWVYKRKDIPVRKLKTFHSLALKWHGKELKNSNKIHINNALDIEVKL</sequence>
<gene>
    <name evidence="1" type="ORF">Phi19:1_gp020</name>
</gene>
<reference evidence="1 2" key="1">
    <citation type="journal article" date="2013" name="Proc. Natl. Acad. Sci. U.S.A.">
        <title>Twelve previously unknown phage genera are ubiquitous in global oceans.</title>
        <authorList>
            <person name="Holmfeldt K."/>
            <person name="Solonenko N."/>
            <person name="Shah M."/>
            <person name="Corrier K."/>
            <person name="Riemann L."/>
            <person name="Verberkmoes N.C."/>
            <person name="Sullivan M.B."/>
        </authorList>
    </citation>
    <scope>NUCLEOTIDE SEQUENCE [LARGE SCALE GENOMIC DNA]</scope>
    <source>
        <strain evidence="1">Phi19:1</strain>
    </source>
</reference>
<dbReference type="OrthoDB" id="33038at10239"/>
<evidence type="ECO:0000313" key="1">
    <source>
        <dbReference type="EMBL" id="AGO47310.1"/>
    </source>
</evidence>
<dbReference type="KEGG" id="vg:16880899"/>
<dbReference type="RefSeq" id="YP_008241713.1">
    <property type="nucleotide sequence ID" value="NC_021799.1"/>
</dbReference>
<reference evidence="2" key="2">
    <citation type="submission" date="2013-03" db="EMBL/GenBank/DDBJ databases">
        <title>The Cellulophaga phages: a novel, diverse, and globally ubiquitous model system.</title>
        <authorList>
            <person name="Holmfeldt K."/>
            <person name="Solonenko N."/>
            <person name="Shah M."/>
            <person name="Corrier K."/>
            <person name="Riemann L."/>
            <person name="VerBerkmoes N.C."/>
            <person name="Sullivan M.B."/>
        </authorList>
    </citation>
    <scope>NUCLEOTIDE SEQUENCE [LARGE SCALE GENOMIC DNA]</scope>
</reference>
<dbReference type="EMBL" id="KC821607">
    <property type="protein sequence ID" value="AGO47310.1"/>
    <property type="molecule type" value="Genomic_DNA"/>
</dbReference>
<evidence type="ECO:0000313" key="2">
    <source>
        <dbReference type="Proteomes" id="UP000014730"/>
    </source>
</evidence>